<protein>
    <submittedName>
        <fullName evidence="1">Uncharacterized protein</fullName>
    </submittedName>
</protein>
<dbReference type="AlphaFoldDB" id="A0A0F8XMA9"/>
<organism evidence="1">
    <name type="scientific">marine sediment metagenome</name>
    <dbReference type="NCBI Taxonomy" id="412755"/>
    <lineage>
        <taxon>unclassified sequences</taxon>
        <taxon>metagenomes</taxon>
        <taxon>ecological metagenomes</taxon>
    </lineage>
</organism>
<gene>
    <name evidence="1" type="ORF">LCGC14_3006030</name>
</gene>
<name>A0A0F8XMA9_9ZZZZ</name>
<dbReference type="EMBL" id="LAZR01062074">
    <property type="protein sequence ID" value="KKK62270.1"/>
    <property type="molecule type" value="Genomic_DNA"/>
</dbReference>
<comment type="caution">
    <text evidence="1">The sequence shown here is derived from an EMBL/GenBank/DDBJ whole genome shotgun (WGS) entry which is preliminary data.</text>
</comment>
<feature type="non-terminal residue" evidence="1">
    <location>
        <position position="1"/>
    </location>
</feature>
<proteinExistence type="predicted"/>
<evidence type="ECO:0000313" key="1">
    <source>
        <dbReference type="EMBL" id="KKK62270.1"/>
    </source>
</evidence>
<reference evidence="1" key="1">
    <citation type="journal article" date="2015" name="Nature">
        <title>Complex archaea that bridge the gap between prokaryotes and eukaryotes.</title>
        <authorList>
            <person name="Spang A."/>
            <person name="Saw J.H."/>
            <person name="Jorgensen S.L."/>
            <person name="Zaremba-Niedzwiedzka K."/>
            <person name="Martijn J."/>
            <person name="Lind A.E."/>
            <person name="van Eijk R."/>
            <person name="Schleper C."/>
            <person name="Guy L."/>
            <person name="Ettema T.J."/>
        </authorList>
    </citation>
    <scope>NUCLEOTIDE SEQUENCE</scope>
</reference>
<sequence>IEANRCIPEPAGCGKPIVNFKDDQSDREYRISGLCQDCQDSVFGN</sequence>
<accession>A0A0F8XMA9</accession>